<dbReference type="EMBL" id="CP025958">
    <property type="protein sequence ID" value="AWM36791.1"/>
    <property type="molecule type" value="Genomic_DNA"/>
</dbReference>
<dbReference type="OrthoDB" id="212008at2"/>
<accession>A0A2Z3GW45</accession>
<sequence length="190" mass="20565">MIRSIVGLGSVLAVLTAGLIVAPRVDAAPQKKKPGVLHVYDGAALFTETAIDRGKVALGKTVFDHETVLTVDTHAAVPKDRKLPAEPGERPKFFESWAKSAASGDRAKGVYVLVCRSPGYVQVLADKATRDRGFTVENEQRLRDMFTTAFKYAAAAKKDGKSDEELFKIRDKSLSNAVEYVSGVLKGTIK</sequence>
<gene>
    <name evidence="1" type="ORF">C1280_07010</name>
</gene>
<dbReference type="AlphaFoldDB" id="A0A2Z3GW45"/>
<organism evidence="1 2">
    <name type="scientific">Gemmata obscuriglobus</name>
    <dbReference type="NCBI Taxonomy" id="114"/>
    <lineage>
        <taxon>Bacteria</taxon>
        <taxon>Pseudomonadati</taxon>
        <taxon>Planctomycetota</taxon>
        <taxon>Planctomycetia</taxon>
        <taxon>Gemmatales</taxon>
        <taxon>Gemmataceae</taxon>
        <taxon>Gemmata</taxon>
    </lineage>
</organism>
<evidence type="ECO:0000313" key="2">
    <source>
        <dbReference type="Proteomes" id="UP000245802"/>
    </source>
</evidence>
<protein>
    <submittedName>
        <fullName evidence="1">Uncharacterized protein</fullName>
    </submittedName>
</protein>
<dbReference type="RefSeq" id="WP_010045872.1">
    <property type="nucleotide sequence ID" value="NZ_CP025958.1"/>
</dbReference>
<dbReference type="Proteomes" id="UP000245802">
    <property type="component" value="Chromosome"/>
</dbReference>
<keyword evidence="2" id="KW-1185">Reference proteome</keyword>
<proteinExistence type="predicted"/>
<reference evidence="1 2" key="1">
    <citation type="submission" date="2018-01" db="EMBL/GenBank/DDBJ databases">
        <title>G. obscuriglobus.</title>
        <authorList>
            <person name="Franke J."/>
            <person name="Blomberg W."/>
            <person name="Selmecki A."/>
        </authorList>
    </citation>
    <scope>NUCLEOTIDE SEQUENCE [LARGE SCALE GENOMIC DNA]</scope>
    <source>
        <strain evidence="1 2">DSM 5831</strain>
    </source>
</reference>
<dbReference type="KEGG" id="gog:C1280_07010"/>
<name>A0A2Z3GW45_9BACT</name>
<evidence type="ECO:0000313" key="1">
    <source>
        <dbReference type="EMBL" id="AWM36791.1"/>
    </source>
</evidence>